<dbReference type="PANTHER" id="PTHR32114">
    <property type="entry name" value="ABC TRANSPORTER ABCH.3"/>
    <property type="match status" value="1"/>
</dbReference>
<dbReference type="GO" id="GO:0006302">
    <property type="term" value="P:double-strand break repair"/>
    <property type="evidence" value="ECO:0007669"/>
    <property type="project" value="InterPro"/>
</dbReference>
<dbReference type="Gene3D" id="3.40.50.300">
    <property type="entry name" value="P-loop containing nucleotide triphosphate hydrolases"/>
    <property type="match status" value="2"/>
</dbReference>
<dbReference type="PATRIC" id="fig|1341157.4.peg.492"/>
<feature type="coiled-coil region" evidence="4">
    <location>
        <begin position="571"/>
        <end position="619"/>
    </location>
</feature>
<dbReference type="Proteomes" id="UP000019365">
    <property type="component" value="Unassembled WGS sequence"/>
</dbReference>
<comment type="similarity">
    <text evidence="1">Belongs to the SMC family. SbcC subfamily.</text>
</comment>
<keyword evidence="4" id="KW-0175">Coiled coil</keyword>
<dbReference type="Pfam" id="PF13558">
    <property type="entry name" value="SbcC_Walker_B"/>
    <property type="match status" value="1"/>
</dbReference>
<dbReference type="OrthoDB" id="9795626at2"/>
<name>W7UI26_RUMFL</name>
<reference evidence="6 7" key="1">
    <citation type="journal article" date="2014" name="PLoS ONE">
        <title>Rumen cellulosomics: divergent fiber-degrading strategies revealed by comparative genome-wide analysis of six ruminococcal strains.</title>
        <authorList>
            <person name="Dassa B."/>
            <person name="Borovok I."/>
            <person name="Ruimy-Israeli V."/>
            <person name="Lamed R."/>
            <person name="Flint H.J."/>
            <person name="Duncan S.H."/>
            <person name="Henrissat B."/>
            <person name="Coutinho P."/>
            <person name="Morrison M."/>
            <person name="Mosoni P."/>
            <person name="Yeoman C.J."/>
            <person name="White B.A."/>
            <person name="Bayer E.A."/>
        </authorList>
    </citation>
    <scope>NUCLEOTIDE SEQUENCE [LARGE SCALE GENOMIC DNA]</scope>
    <source>
        <strain evidence="6 7">007c</strain>
    </source>
</reference>
<feature type="coiled-coil region" evidence="4">
    <location>
        <begin position="247"/>
        <end position="315"/>
    </location>
</feature>
<gene>
    <name evidence="6" type="ORF">RF007C_11090</name>
</gene>
<evidence type="ECO:0000256" key="1">
    <source>
        <dbReference type="ARBA" id="ARBA00006930"/>
    </source>
</evidence>
<feature type="coiled-coil region" evidence="4">
    <location>
        <begin position="346"/>
        <end position="497"/>
    </location>
</feature>
<dbReference type="InterPro" id="IPR038729">
    <property type="entry name" value="Rad50/SbcC_AAA"/>
</dbReference>
<dbReference type="RefSeq" id="WP_037296908.1">
    <property type="nucleotide sequence ID" value="NZ_ATAX01000008.1"/>
</dbReference>
<evidence type="ECO:0000256" key="2">
    <source>
        <dbReference type="ARBA" id="ARBA00011322"/>
    </source>
</evidence>
<dbReference type="Gene3D" id="1.10.287.510">
    <property type="entry name" value="Helix hairpin bin"/>
    <property type="match status" value="1"/>
</dbReference>
<dbReference type="PANTHER" id="PTHR32114:SF2">
    <property type="entry name" value="ABC TRANSPORTER ABCH.3"/>
    <property type="match status" value="1"/>
</dbReference>
<comment type="caution">
    <text evidence="6">The sequence shown here is derived from an EMBL/GenBank/DDBJ whole genome shotgun (WGS) entry which is preliminary data.</text>
</comment>
<accession>W7UI26</accession>
<organism evidence="6 7">
    <name type="scientific">Ruminococcus flavefaciens 007c</name>
    <dbReference type="NCBI Taxonomy" id="1341157"/>
    <lineage>
        <taxon>Bacteria</taxon>
        <taxon>Bacillati</taxon>
        <taxon>Bacillota</taxon>
        <taxon>Clostridia</taxon>
        <taxon>Eubacteriales</taxon>
        <taxon>Oscillospiraceae</taxon>
        <taxon>Ruminococcus</taxon>
    </lineage>
</organism>
<dbReference type="eggNOG" id="COG0419">
    <property type="taxonomic scope" value="Bacteria"/>
</dbReference>
<protein>
    <recommendedName>
        <fullName evidence="3">Nuclease SbcCD subunit C</fullName>
    </recommendedName>
</protein>
<dbReference type="EMBL" id="ATAX01000008">
    <property type="protein sequence ID" value="EWM54876.1"/>
    <property type="molecule type" value="Genomic_DNA"/>
</dbReference>
<dbReference type="SUPFAM" id="SSF75712">
    <property type="entry name" value="Rad50 coiled-coil Zn hook"/>
    <property type="match status" value="1"/>
</dbReference>
<evidence type="ECO:0000256" key="4">
    <source>
        <dbReference type="SAM" id="Coils"/>
    </source>
</evidence>
<evidence type="ECO:0000313" key="7">
    <source>
        <dbReference type="Proteomes" id="UP000019365"/>
    </source>
</evidence>
<dbReference type="InterPro" id="IPR027417">
    <property type="entry name" value="P-loop_NTPase"/>
</dbReference>
<dbReference type="SUPFAM" id="SSF52540">
    <property type="entry name" value="P-loop containing nucleoside triphosphate hydrolases"/>
    <property type="match status" value="1"/>
</dbReference>
<dbReference type="AlphaFoldDB" id="W7UI26"/>
<evidence type="ECO:0000259" key="5">
    <source>
        <dbReference type="Pfam" id="PF13476"/>
    </source>
</evidence>
<keyword evidence="7" id="KW-1185">Reference proteome</keyword>
<sequence>MRPLKLEISGFGPYSGHTVLDLEALGGSGLYLITGDTGAGKTTIFDAITYALYGTASGQNRDNDNMLRSKYSALETPTYVELTFEYAGKRYKVRRNPSYPRPAKRGGGETQEAANAFFTYPDDRELSGKRDVDAAVYEITGLSDKQFKQIVMIAQGDFMKLITENTAGRREILRHIFRTANYQRLQEALKNDAAELKNECISRREGLRQYAGGIICGEDDEFAADIDRIKAEMPPVEYINEIMEKLINRDKARSEVFIRENEELEKKLSEAASRITMAEEKEKAASEREKASEQLTEAQHRIKLLEEELKAHKSRQPRLDEIAAETARIEAEMPEYEKLSVYEGNIARERSALSELSERLSAAAAEQTASAKQLEALRAELSELGSTGEKITLLSAEREKLQRRADELERLSEQLNEYENSLKSLSKAAHALKDKQHEHQELMDSSEALKEKLAGLRARHAELEGAGAEAEKLLSALEKLEKRIEDLKKLNIETCELEDRNTAYKAAAQRYLESAKEASELSRAYDRGYTAFLSDLAGVLAEKLEDGRKCPVCGSETHPEPAQKTVGAPTESELNELKEQLAEARSRAEDLSAEAAALKAAYTEQEKNVKQKMQELLGREDVSAELCSQELEGCAVQHDELGKKLARTGELKAEHDRLAKEIVSAEKQLTGIMAAIAETDKSLGELRTAHGSAAGTAEQLRSTAEKEAAKLIGSCPVEEVREKTVTEHLNVNAHLSDNAAQLAEEKARAQRRADVEKLIPATESRLSELSNEASELTAAQAARKERIGGLENSLAELKARLTFPNGEQARLGISSLRKESTEIRSAAEASENALRSAEKTAAELAGSLKQLTERISAFGDIDLDTETAERDRLNERKAHVLARIRELHTRTAVNCSALKNINSGSDELIQLEGRYKWLKNLSDTANGKLSDQSKFMLETYIQTNYFDRIISRANERLKVMSDGQYTLIRRKEYDNKQSQVGLELDVIDHFNGSVRSVKTLSGGESFKASLSLALGLSDEIQCSSGGIRLDTMFVDEGFGSLDENSIEQAMRALSGLSEGNRLVGIISHVQALKQRIDKQIVVRKDKNGGSCAELIV</sequence>
<proteinExistence type="inferred from homology"/>
<evidence type="ECO:0000256" key="3">
    <source>
        <dbReference type="ARBA" id="ARBA00013368"/>
    </source>
</evidence>
<comment type="subunit">
    <text evidence="2">Heterodimer of SbcC and SbcD.</text>
</comment>
<feature type="domain" description="Rad50/SbcC-type AAA" evidence="5">
    <location>
        <begin position="5"/>
        <end position="309"/>
    </location>
</feature>
<dbReference type="GO" id="GO:0016887">
    <property type="term" value="F:ATP hydrolysis activity"/>
    <property type="evidence" value="ECO:0007669"/>
    <property type="project" value="InterPro"/>
</dbReference>
<dbReference type="Pfam" id="PF13476">
    <property type="entry name" value="AAA_23"/>
    <property type="match status" value="1"/>
</dbReference>
<evidence type="ECO:0000313" key="6">
    <source>
        <dbReference type="EMBL" id="EWM54876.1"/>
    </source>
</evidence>
<feature type="coiled-coil region" evidence="4">
    <location>
        <begin position="732"/>
        <end position="779"/>
    </location>
</feature>